<dbReference type="STRING" id="717774.Marme_3192"/>
<feature type="transmembrane region" description="Helical" evidence="6">
    <location>
        <begin position="39"/>
        <end position="65"/>
    </location>
</feature>
<reference evidence="7 8" key="1">
    <citation type="journal article" date="2012" name="Stand. Genomic Sci.">
        <title>Complete genome sequence of the melanogenic marine bacterium Marinomonas mediterranea type strain (MMB-1(T)).</title>
        <authorList>
            <person name="Lucas-Elio P."/>
            <person name="Goodwin L."/>
            <person name="Woyke T."/>
            <person name="Pitluck S."/>
            <person name="Nolan M."/>
            <person name="Kyrpides N.C."/>
            <person name="Detter J.C."/>
            <person name="Copeland A."/>
            <person name="Teshima H."/>
            <person name="Bruce D."/>
            <person name="Detter C."/>
            <person name="Tapia R."/>
            <person name="Han S."/>
            <person name="Land M.L."/>
            <person name="Ivanova N."/>
            <person name="Mikhailova N."/>
            <person name="Johnston A.W."/>
            <person name="Sanchez-Amat A."/>
        </authorList>
    </citation>
    <scope>NUCLEOTIDE SEQUENCE [LARGE SCALE GENOMIC DNA]</scope>
    <source>
        <strain evidence="8">ATCC 700492 / JCM 21426 / NBRC 103028 / MMB-1</strain>
    </source>
</reference>
<feature type="transmembrane region" description="Helical" evidence="6">
    <location>
        <begin position="86"/>
        <end position="114"/>
    </location>
</feature>
<evidence type="ECO:0000256" key="2">
    <source>
        <dbReference type="ARBA" id="ARBA00022475"/>
    </source>
</evidence>
<sequence>MEYQRSLGPIQGIAMTVTTFVGAGLMFLPALSVTKAGDFAMYAWIATVILALPIAFVFASLGSHFPSAGGASHYIGQHFGPVAEKSVGWIFLSILLVGPAVAIKIAAAYLLVSLGLSESYLLHFSLLTLLLLCCYGLLGVSSSSKIQIMIVAVLTLCVVALALKGNVKGSVGNLTLPQTTSEIDTTLLSIGTVFWCFLGIEVMAHMGAEFKKPKRDFPIALLGGITIVVLLYLTVVLLIAQYDTYGDDITNSQSLALLVGVVFGEQSKRAFAFIAFIIVFVNVGAYILGFSRMIQSMAKNGALPAVFSTLSDNGAPRRAVLLVSLVCLVSIIFTHFSGWSIDILVEMTNGAFVLIYTLTCITATRLLTGNTKIAAYLGCLSCIVVIYLTGEQFLFAIAALVLAFSIELYKEKKSAVPSAEIHVQ</sequence>
<proteinExistence type="predicted"/>
<organism evidence="7 8">
    <name type="scientific">Marinomonas mediterranea (strain ATCC 700492 / JCM 21426 / NBRC 103028 / MMB-1)</name>
    <dbReference type="NCBI Taxonomy" id="717774"/>
    <lineage>
        <taxon>Bacteria</taxon>
        <taxon>Pseudomonadati</taxon>
        <taxon>Pseudomonadota</taxon>
        <taxon>Gammaproteobacteria</taxon>
        <taxon>Oceanospirillales</taxon>
        <taxon>Oceanospirillaceae</taxon>
        <taxon>Marinomonas</taxon>
    </lineage>
</organism>
<evidence type="ECO:0000313" key="8">
    <source>
        <dbReference type="Proteomes" id="UP000001062"/>
    </source>
</evidence>
<dbReference type="PANTHER" id="PTHR42770:SF13">
    <property type="entry name" value="L-METHIONINE_BRANCHED-CHAIN AMINO ACID EXPORTER YJEH"/>
    <property type="match status" value="1"/>
</dbReference>
<feature type="transmembrane region" description="Helical" evidence="6">
    <location>
        <begin position="148"/>
        <end position="167"/>
    </location>
</feature>
<dbReference type="Pfam" id="PF13520">
    <property type="entry name" value="AA_permease_2"/>
    <property type="match status" value="1"/>
</dbReference>
<keyword evidence="4 6" id="KW-1133">Transmembrane helix</keyword>
<dbReference type="AlphaFoldDB" id="F2K320"/>
<feature type="transmembrane region" description="Helical" evidence="6">
    <location>
        <begin position="347"/>
        <end position="367"/>
    </location>
</feature>
<accession>F2K320</accession>
<dbReference type="HOGENOM" id="CLU_007946_18_0_6"/>
<evidence type="ECO:0000313" key="7">
    <source>
        <dbReference type="EMBL" id="ADZ92409.1"/>
    </source>
</evidence>
<dbReference type="EMBL" id="CP002583">
    <property type="protein sequence ID" value="ADZ92409.1"/>
    <property type="molecule type" value="Genomic_DNA"/>
</dbReference>
<keyword evidence="5 6" id="KW-0472">Membrane</keyword>
<evidence type="ECO:0000256" key="6">
    <source>
        <dbReference type="SAM" id="Phobius"/>
    </source>
</evidence>
<feature type="transmembrane region" description="Helical" evidence="6">
    <location>
        <begin position="120"/>
        <end position="141"/>
    </location>
</feature>
<dbReference type="eggNOG" id="COG0531">
    <property type="taxonomic scope" value="Bacteria"/>
</dbReference>
<evidence type="ECO:0000256" key="5">
    <source>
        <dbReference type="ARBA" id="ARBA00023136"/>
    </source>
</evidence>
<dbReference type="GO" id="GO:0005886">
    <property type="term" value="C:plasma membrane"/>
    <property type="evidence" value="ECO:0007669"/>
    <property type="project" value="UniProtKB-SubCell"/>
</dbReference>
<dbReference type="PATRIC" id="fig|717774.3.peg.3284"/>
<evidence type="ECO:0000256" key="1">
    <source>
        <dbReference type="ARBA" id="ARBA00004651"/>
    </source>
</evidence>
<evidence type="ECO:0000256" key="3">
    <source>
        <dbReference type="ARBA" id="ARBA00022692"/>
    </source>
</evidence>
<keyword evidence="8" id="KW-1185">Reference proteome</keyword>
<evidence type="ECO:0000256" key="4">
    <source>
        <dbReference type="ARBA" id="ARBA00022989"/>
    </source>
</evidence>
<dbReference type="RefSeq" id="WP_013662311.1">
    <property type="nucleotide sequence ID" value="NC_015276.1"/>
</dbReference>
<gene>
    <name evidence="7" type="ordered locus">Marme_3192</name>
</gene>
<dbReference type="Gene3D" id="1.20.1740.10">
    <property type="entry name" value="Amino acid/polyamine transporter I"/>
    <property type="match status" value="1"/>
</dbReference>
<dbReference type="GO" id="GO:0022857">
    <property type="term" value="F:transmembrane transporter activity"/>
    <property type="evidence" value="ECO:0007669"/>
    <property type="project" value="InterPro"/>
</dbReference>
<keyword evidence="2" id="KW-1003">Cell membrane</keyword>
<dbReference type="InterPro" id="IPR050367">
    <property type="entry name" value="APC_superfamily"/>
</dbReference>
<dbReference type="InterPro" id="IPR002293">
    <property type="entry name" value="AA/rel_permease1"/>
</dbReference>
<comment type="subcellular location">
    <subcellularLocation>
        <location evidence="1">Cell membrane</location>
        <topology evidence="1">Multi-pass membrane protein</topology>
    </subcellularLocation>
</comment>
<name>F2K320_MARM1</name>
<dbReference type="KEGG" id="mme:Marme_3192"/>
<keyword evidence="3 6" id="KW-0812">Transmembrane</keyword>
<feature type="transmembrane region" description="Helical" evidence="6">
    <location>
        <begin position="219"/>
        <end position="242"/>
    </location>
</feature>
<dbReference type="NCBIfam" id="NF008245">
    <property type="entry name" value="PRK11021.1"/>
    <property type="match status" value="1"/>
</dbReference>
<dbReference type="PIRSF" id="PIRSF006060">
    <property type="entry name" value="AA_transporter"/>
    <property type="match status" value="1"/>
</dbReference>
<dbReference type="Proteomes" id="UP000001062">
    <property type="component" value="Chromosome"/>
</dbReference>
<protein>
    <submittedName>
        <fullName evidence="7">Amino acid permease-associated region</fullName>
    </submittedName>
</protein>
<feature type="transmembrane region" description="Helical" evidence="6">
    <location>
        <begin position="12"/>
        <end position="33"/>
    </location>
</feature>
<dbReference type="PANTHER" id="PTHR42770">
    <property type="entry name" value="AMINO ACID TRANSPORTER-RELATED"/>
    <property type="match status" value="1"/>
</dbReference>
<dbReference type="OrthoDB" id="9117841at2"/>
<feature type="transmembrane region" description="Helical" evidence="6">
    <location>
        <begin position="374"/>
        <end position="404"/>
    </location>
</feature>
<feature type="transmembrane region" description="Helical" evidence="6">
    <location>
        <begin position="270"/>
        <end position="289"/>
    </location>
</feature>
<feature type="transmembrane region" description="Helical" evidence="6">
    <location>
        <begin position="187"/>
        <end position="207"/>
    </location>
</feature>
<feature type="transmembrane region" description="Helical" evidence="6">
    <location>
        <begin position="319"/>
        <end position="341"/>
    </location>
</feature>